<dbReference type="Proteomes" id="UP001500967">
    <property type="component" value="Unassembled WGS sequence"/>
</dbReference>
<feature type="region of interest" description="Disordered" evidence="1">
    <location>
        <begin position="1"/>
        <end position="75"/>
    </location>
</feature>
<evidence type="ECO:0000313" key="3">
    <source>
        <dbReference type="Proteomes" id="UP001500967"/>
    </source>
</evidence>
<proteinExistence type="predicted"/>
<feature type="compositionally biased region" description="Polar residues" evidence="1">
    <location>
        <begin position="64"/>
        <end position="75"/>
    </location>
</feature>
<evidence type="ECO:0000313" key="2">
    <source>
        <dbReference type="EMBL" id="GAA0264512.1"/>
    </source>
</evidence>
<accession>A0ABP3EIL4</accession>
<reference evidence="3" key="1">
    <citation type="journal article" date="2019" name="Int. J. Syst. Evol. Microbiol.">
        <title>The Global Catalogue of Microorganisms (GCM) 10K type strain sequencing project: providing services to taxonomists for standard genome sequencing and annotation.</title>
        <authorList>
            <consortium name="The Broad Institute Genomics Platform"/>
            <consortium name="The Broad Institute Genome Sequencing Center for Infectious Disease"/>
            <person name="Wu L."/>
            <person name="Ma J."/>
        </authorList>
    </citation>
    <scope>NUCLEOTIDE SEQUENCE [LARGE SCALE GENOMIC DNA]</scope>
    <source>
        <strain evidence="3">JCM 10425</strain>
    </source>
</reference>
<protein>
    <submittedName>
        <fullName evidence="2">Uncharacterized protein</fullName>
    </submittedName>
</protein>
<name>A0ABP3EIL4_9ACTN</name>
<feature type="region of interest" description="Disordered" evidence="1">
    <location>
        <begin position="99"/>
        <end position="123"/>
    </location>
</feature>
<dbReference type="EMBL" id="BAAAGX010000023">
    <property type="protein sequence ID" value="GAA0264512.1"/>
    <property type="molecule type" value="Genomic_DNA"/>
</dbReference>
<gene>
    <name evidence="2" type="ORF">GCM10009539_58590</name>
</gene>
<keyword evidence="3" id="KW-1185">Reference proteome</keyword>
<evidence type="ECO:0000256" key="1">
    <source>
        <dbReference type="SAM" id="MobiDB-lite"/>
    </source>
</evidence>
<sequence>MTAVTGVTESHSKARPIGRPLTEAEATGDTRHTVNWQASGPDDAAGQRVPPAATPRWPEHPESGQKSLSETRSGSLSFRNKVKAICTRCRAREIAVIDPDKCPPTRDSFPSSRDNCPGENRYE</sequence>
<organism evidence="2 3">
    <name type="scientific">Cryptosporangium japonicum</name>
    <dbReference type="NCBI Taxonomy" id="80872"/>
    <lineage>
        <taxon>Bacteria</taxon>
        <taxon>Bacillati</taxon>
        <taxon>Actinomycetota</taxon>
        <taxon>Actinomycetes</taxon>
        <taxon>Cryptosporangiales</taxon>
        <taxon>Cryptosporangiaceae</taxon>
        <taxon>Cryptosporangium</taxon>
    </lineage>
</organism>
<comment type="caution">
    <text evidence="2">The sequence shown here is derived from an EMBL/GenBank/DDBJ whole genome shotgun (WGS) entry which is preliminary data.</text>
</comment>